<keyword evidence="5" id="KW-1185">Reference proteome</keyword>
<dbReference type="Gene3D" id="3.30.1140.32">
    <property type="entry name" value="Ribosomal protein S3, C-terminal domain"/>
    <property type="match status" value="1"/>
</dbReference>
<comment type="caution">
    <text evidence="4">The sequence shown here is derived from an EMBL/GenBank/DDBJ whole genome shotgun (WGS) entry which is preliminary data.</text>
</comment>
<comment type="similarity">
    <text evidence="1">Belongs to the universal ribosomal protein uS3 family.</text>
</comment>
<evidence type="ECO:0000256" key="2">
    <source>
        <dbReference type="ARBA" id="ARBA00022980"/>
    </source>
</evidence>
<protein>
    <submittedName>
        <fullName evidence="4">40S ribosomal protein S3</fullName>
    </submittedName>
</protein>
<dbReference type="InterPro" id="IPR036419">
    <property type="entry name" value="Ribosomal_S3_C_sf"/>
</dbReference>
<keyword evidence="2 4" id="KW-0689">Ribosomal protein</keyword>
<dbReference type="GO" id="GO:0005840">
    <property type="term" value="C:ribosome"/>
    <property type="evidence" value="ECO:0007669"/>
    <property type="project" value="UniProtKB-KW"/>
</dbReference>
<evidence type="ECO:0000256" key="1">
    <source>
        <dbReference type="ARBA" id="ARBA00010761"/>
    </source>
</evidence>
<evidence type="ECO:0000256" key="3">
    <source>
        <dbReference type="ARBA" id="ARBA00023274"/>
    </source>
</evidence>
<organism evidence="4 5">
    <name type="scientific">Basidiobolus ranarum</name>
    <dbReference type="NCBI Taxonomy" id="34480"/>
    <lineage>
        <taxon>Eukaryota</taxon>
        <taxon>Fungi</taxon>
        <taxon>Fungi incertae sedis</taxon>
        <taxon>Zoopagomycota</taxon>
        <taxon>Entomophthoromycotina</taxon>
        <taxon>Basidiobolomycetes</taxon>
        <taxon>Basidiobolales</taxon>
        <taxon>Basidiobolaceae</taxon>
        <taxon>Basidiobolus</taxon>
    </lineage>
</organism>
<evidence type="ECO:0000313" key="4">
    <source>
        <dbReference type="EMBL" id="KAK9667450.1"/>
    </source>
</evidence>
<reference evidence="4 5" key="1">
    <citation type="submission" date="2023-04" db="EMBL/GenBank/DDBJ databases">
        <title>Genome of Basidiobolus ranarum AG-B5.</title>
        <authorList>
            <person name="Stajich J.E."/>
            <person name="Carter-House D."/>
            <person name="Gryganskyi A."/>
        </authorList>
    </citation>
    <scope>NUCLEOTIDE SEQUENCE [LARGE SCALE GENOMIC DNA]</scope>
    <source>
        <strain evidence="4 5">AG-B5</strain>
    </source>
</reference>
<gene>
    <name evidence="4" type="primary">RPS3_9</name>
    <name evidence="4" type="ORF">K7432_017850</name>
</gene>
<dbReference type="EMBL" id="JASJQH010011370">
    <property type="protein sequence ID" value="KAK9667450.1"/>
    <property type="molecule type" value="Genomic_DNA"/>
</dbReference>
<proteinExistence type="inferred from homology"/>
<sequence length="62" mass="6767">MLDWDPSGKIGPKNPLPDMITILEPKSESVVTEPISEDFAKKVEAPVVEETVESAEQSVEAK</sequence>
<evidence type="ECO:0000313" key="5">
    <source>
        <dbReference type="Proteomes" id="UP001479436"/>
    </source>
</evidence>
<dbReference type="Proteomes" id="UP001479436">
    <property type="component" value="Unassembled WGS sequence"/>
</dbReference>
<accession>A0ABR2VKK2</accession>
<name>A0ABR2VKK2_9FUNG</name>
<keyword evidence="3" id="KW-0687">Ribonucleoprotein</keyword>